<protein>
    <submittedName>
        <fullName evidence="4">M15 family metallopeptidase</fullName>
    </submittedName>
</protein>
<dbReference type="GO" id="GO:0006508">
    <property type="term" value="P:proteolysis"/>
    <property type="evidence" value="ECO:0007669"/>
    <property type="project" value="InterPro"/>
</dbReference>
<dbReference type="InterPro" id="IPR052179">
    <property type="entry name" value="DD-CPase-like"/>
</dbReference>
<feature type="region of interest" description="Disordered" evidence="1">
    <location>
        <begin position="25"/>
        <end position="61"/>
    </location>
</feature>
<sequence length="270" mass="31422">MKLKGLLFSTVLLLSGCSMIENDSIESENNQIKDETEMEEKELAEEPEQTEEPEEKSEEEKMIEKLPKTASVEDWNLILVGPWNELPKDFNPELVEVNNEQRIDARIEQAWNDWYQAALEAGHRLFFASGYRPVELQEANFNNKVQQNLNEGMSEEEAIDKAKEYLTEPGFSEHHTGLALDIVDEEWIVEGNGLDPEYDTQASQQWLTDTMADYGFILRYPKNKEEITGILYESWHFRYVGQENAQFIVENDLALEEYLELLALREEMEE</sequence>
<dbReference type="InterPro" id="IPR003709">
    <property type="entry name" value="VanY-like_core_dom"/>
</dbReference>
<gene>
    <name evidence="4" type="ORF">H9808_01745</name>
</gene>
<dbReference type="Proteomes" id="UP000824106">
    <property type="component" value="Unassembled WGS sequence"/>
</dbReference>
<dbReference type="InterPro" id="IPR009045">
    <property type="entry name" value="Zn_M74/Hedgehog-like"/>
</dbReference>
<dbReference type="AlphaFoldDB" id="A0A9D2G1N9"/>
<evidence type="ECO:0000313" key="5">
    <source>
        <dbReference type="Proteomes" id="UP000824106"/>
    </source>
</evidence>
<evidence type="ECO:0000313" key="4">
    <source>
        <dbReference type="EMBL" id="HIZ70480.1"/>
    </source>
</evidence>
<keyword evidence="2" id="KW-0732">Signal</keyword>
<reference evidence="4" key="1">
    <citation type="journal article" date="2021" name="PeerJ">
        <title>Extensive microbial diversity within the chicken gut microbiome revealed by metagenomics and culture.</title>
        <authorList>
            <person name="Gilroy R."/>
            <person name="Ravi A."/>
            <person name="Getino M."/>
            <person name="Pursley I."/>
            <person name="Horton D.L."/>
            <person name="Alikhan N.F."/>
            <person name="Baker D."/>
            <person name="Gharbi K."/>
            <person name="Hall N."/>
            <person name="Watson M."/>
            <person name="Adriaenssens E.M."/>
            <person name="Foster-Nyarko E."/>
            <person name="Jarju S."/>
            <person name="Secka A."/>
            <person name="Antonio M."/>
            <person name="Oren A."/>
            <person name="Chaudhuri R.R."/>
            <person name="La Ragione R."/>
            <person name="Hildebrand F."/>
            <person name="Pallen M.J."/>
        </authorList>
    </citation>
    <scope>NUCLEOTIDE SEQUENCE</scope>
    <source>
        <strain evidence="4">CHK169-4300</strain>
    </source>
</reference>
<dbReference type="PROSITE" id="PS51257">
    <property type="entry name" value="PROKAR_LIPOPROTEIN"/>
    <property type="match status" value="1"/>
</dbReference>
<proteinExistence type="predicted"/>
<dbReference type="InterPro" id="IPR058193">
    <property type="entry name" value="VanY/YodJ_core_dom"/>
</dbReference>
<evidence type="ECO:0000259" key="3">
    <source>
        <dbReference type="Pfam" id="PF02557"/>
    </source>
</evidence>
<dbReference type="PANTHER" id="PTHR34385:SF1">
    <property type="entry name" value="PEPTIDOGLYCAN L-ALANYL-D-GLUTAMATE ENDOPEPTIDASE CWLK"/>
    <property type="match status" value="1"/>
</dbReference>
<dbReference type="Pfam" id="PF02557">
    <property type="entry name" value="VanY"/>
    <property type="match status" value="1"/>
</dbReference>
<comment type="caution">
    <text evidence="4">The sequence shown here is derived from an EMBL/GenBank/DDBJ whole genome shotgun (WGS) entry which is preliminary data.</text>
</comment>
<dbReference type="Gene3D" id="3.30.1380.10">
    <property type="match status" value="1"/>
</dbReference>
<evidence type="ECO:0000256" key="2">
    <source>
        <dbReference type="SAM" id="SignalP"/>
    </source>
</evidence>
<dbReference type="PANTHER" id="PTHR34385">
    <property type="entry name" value="D-ALANYL-D-ALANINE CARBOXYPEPTIDASE"/>
    <property type="match status" value="1"/>
</dbReference>
<feature type="signal peptide" evidence="2">
    <location>
        <begin position="1"/>
        <end position="20"/>
    </location>
</feature>
<dbReference type="CDD" id="cd14852">
    <property type="entry name" value="LD-carboxypeptidase"/>
    <property type="match status" value="1"/>
</dbReference>
<dbReference type="EMBL" id="DXAZ01000024">
    <property type="protein sequence ID" value="HIZ70480.1"/>
    <property type="molecule type" value="Genomic_DNA"/>
</dbReference>
<organism evidence="4 5">
    <name type="scientific">Candidatus Atopostipes pullistercoris</name>
    <dbReference type="NCBI Taxonomy" id="2838467"/>
    <lineage>
        <taxon>Bacteria</taxon>
        <taxon>Bacillati</taxon>
        <taxon>Bacillota</taxon>
        <taxon>Bacilli</taxon>
        <taxon>Lactobacillales</taxon>
        <taxon>Carnobacteriaceae</taxon>
        <taxon>Atopostipes</taxon>
    </lineage>
</organism>
<feature type="compositionally biased region" description="Acidic residues" evidence="1">
    <location>
        <begin position="36"/>
        <end position="57"/>
    </location>
</feature>
<accession>A0A9D2G1N9</accession>
<evidence type="ECO:0000256" key="1">
    <source>
        <dbReference type="SAM" id="MobiDB-lite"/>
    </source>
</evidence>
<reference evidence="4" key="2">
    <citation type="submission" date="2021-04" db="EMBL/GenBank/DDBJ databases">
        <authorList>
            <person name="Gilroy R."/>
        </authorList>
    </citation>
    <scope>NUCLEOTIDE SEQUENCE</scope>
    <source>
        <strain evidence="4">CHK169-4300</strain>
    </source>
</reference>
<feature type="chain" id="PRO_5039549502" evidence="2">
    <location>
        <begin position="21"/>
        <end position="270"/>
    </location>
</feature>
<feature type="domain" description="D-alanyl-D-alanine carboxypeptidase-like core" evidence="3">
    <location>
        <begin position="102"/>
        <end position="241"/>
    </location>
</feature>
<name>A0A9D2G1N9_9LACT</name>
<dbReference type="GO" id="GO:0008233">
    <property type="term" value="F:peptidase activity"/>
    <property type="evidence" value="ECO:0007669"/>
    <property type="project" value="InterPro"/>
</dbReference>
<dbReference type="SUPFAM" id="SSF55166">
    <property type="entry name" value="Hedgehog/DD-peptidase"/>
    <property type="match status" value="1"/>
</dbReference>